<proteinExistence type="predicted"/>
<evidence type="ECO:0000313" key="3">
    <source>
        <dbReference type="EMBL" id="MBI2465858.1"/>
    </source>
</evidence>
<dbReference type="Proteomes" id="UP000709672">
    <property type="component" value="Unassembled WGS sequence"/>
</dbReference>
<evidence type="ECO:0000313" key="2">
    <source>
        <dbReference type="EMBL" id="MBI2052528.1"/>
    </source>
</evidence>
<feature type="region of interest" description="Disordered" evidence="1">
    <location>
        <begin position="76"/>
        <end position="102"/>
    </location>
</feature>
<accession>A0A931YDF5</accession>
<organism evidence="3 4">
    <name type="scientific">Candidatus Sungiibacteriota bacterium</name>
    <dbReference type="NCBI Taxonomy" id="2750080"/>
    <lineage>
        <taxon>Bacteria</taxon>
        <taxon>Candidatus Sungiibacteriota</taxon>
    </lineage>
</organism>
<comment type="caution">
    <text evidence="3">The sequence shown here is derived from an EMBL/GenBank/DDBJ whole genome shotgun (WGS) entry which is preliminary data.</text>
</comment>
<dbReference type="Proteomes" id="UP000786662">
    <property type="component" value="Unassembled WGS sequence"/>
</dbReference>
<dbReference type="EMBL" id="JACOYY010000070">
    <property type="protein sequence ID" value="MBI2052528.1"/>
    <property type="molecule type" value="Genomic_DNA"/>
</dbReference>
<sequence length="102" mass="11656">MAWYLTYFHTGRSQYGIVLLDDAPQVFSQTARRVAQELGRLAWIDISNLGESKCFEPEVVWKEPLERLERIEDSQNHEAGGVAQEIHQPDGTAEYEGYRISG</sequence>
<dbReference type="EMBL" id="JACPHQ010000016">
    <property type="protein sequence ID" value="MBI2465858.1"/>
    <property type="molecule type" value="Genomic_DNA"/>
</dbReference>
<reference evidence="3" key="1">
    <citation type="submission" date="2020-07" db="EMBL/GenBank/DDBJ databases">
        <title>Huge and variable diversity of episymbiotic CPR bacteria and DPANN archaea in groundwater ecosystems.</title>
        <authorList>
            <person name="He C.Y."/>
            <person name="Keren R."/>
            <person name="Whittaker M."/>
            <person name="Farag I.F."/>
            <person name="Doudna J."/>
            <person name="Cate J.H.D."/>
            <person name="Banfield J.F."/>
        </authorList>
    </citation>
    <scope>NUCLEOTIDE SEQUENCE</scope>
    <source>
        <strain evidence="2">NC_groundwater_191_Ag_S-0.1um_45_8</strain>
        <strain evidence="3">NC_groundwater_418_Ag_B-0.1um_45_10</strain>
    </source>
</reference>
<dbReference type="AlphaFoldDB" id="A0A931YDF5"/>
<evidence type="ECO:0000256" key="1">
    <source>
        <dbReference type="SAM" id="MobiDB-lite"/>
    </source>
</evidence>
<name>A0A931YDF5_9BACT</name>
<protein>
    <submittedName>
        <fullName evidence="3">Uncharacterized protein</fullName>
    </submittedName>
</protein>
<gene>
    <name evidence="2" type="ORF">HYT38_02515</name>
    <name evidence="3" type="ORF">HYV66_01340</name>
</gene>
<evidence type="ECO:0000313" key="4">
    <source>
        <dbReference type="Proteomes" id="UP000709672"/>
    </source>
</evidence>